<evidence type="ECO:0000256" key="2">
    <source>
        <dbReference type="ARBA" id="ARBA00023125"/>
    </source>
</evidence>
<feature type="domain" description="HTH araC/xylS-type" evidence="4">
    <location>
        <begin position="159"/>
        <end position="257"/>
    </location>
</feature>
<dbReference type="PRINTS" id="PR00032">
    <property type="entry name" value="HTHARAC"/>
</dbReference>
<dbReference type="Gene3D" id="1.10.10.60">
    <property type="entry name" value="Homeodomain-like"/>
    <property type="match status" value="1"/>
</dbReference>
<dbReference type="SUPFAM" id="SSF46689">
    <property type="entry name" value="Homeodomain-like"/>
    <property type="match status" value="1"/>
</dbReference>
<dbReference type="GO" id="GO:0005829">
    <property type="term" value="C:cytosol"/>
    <property type="evidence" value="ECO:0007669"/>
    <property type="project" value="TreeGrafter"/>
</dbReference>
<dbReference type="GO" id="GO:0000976">
    <property type="term" value="F:transcription cis-regulatory region binding"/>
    <property type="evidence" value="ECO:0007669"/>
    <property type="project" value="TreeGrafter"/>
</dbReference>
<keyword evidence="6" id="KW-1185">Reference proteome</keyword>
<dbReference type="PANTHER" id="PTHR47894:SF1">
    <property type="entry name" value="HTH-TYPE TRANSCRIPTIONAL REGULATOR VQSM"/>
    <property type="match status" value="1"/>
</dbReference>
<accession>A0A7W5FSE3</accession>
<dbReference type="InterPro" id="IPR020449">
    <property type="entry name" value="Tscrpt_reg_AraC-type_HTH"/>
</dbReference>
<dbReference type="EMBL" id="JACHXD010000002">
    <property type="protein sequence ID" value="MBB3117635.1"/>
    <property type="molecule type" value="Genomic_DNA"/>
</dbReference>
<protein>
    <submittedName>
        <fullName evidence="5">AraC-like DNA-binding protein</fullName>
    </submittedName>
</protein>
<organism evidence="5 6">
    <name type="scientific">Pseudoduganella violacea</name>
    <dbReference type="NCBI Taxonomy" id="1715466"/>
    <lineage>
        <taxon>Bacteria</taxon>
        <taxon>Pseudomonadati</taxon>
        <taxon>Pseudomonadota</taxon>
        <taxon>Betaproteobacteria</taxon>
        <taxon>Burkholderiales</taxon>
        <taxon>Oxalobacteraceae</taxon>
        <taxon>Telluria group</taxon>
        <taxon>Pseudoduganella</taxon>
    </lineage>
</organism>
<evidence type="ECO:0000256" key="3">
    <source>
        <dbReference type="ARBA" id="ARBA00023163"/>
    </source>
</evidence>
<dbReference type="PANTHER" id="PTHR47894">
    <property type="entry name" value="HTH-TYPE TRANSCRIPTIONAL REGULATOR GADX"/>
    <property type="match status" value="1"/>
</dbReference>
<keyword evidence="2 5" id="KW-0238">DNA-binding</keyword>
<name>A0A7W5FSE3_9BURK</name>
<gene>
    <name evidence="5" type="ORF">FHS03_000661</name>
</gene>
<dbReference type="InterPro" id="IPR018060">
    <property type="entry name" value="HTH_AraC"/>
</dbReference>
<evidence type="ECO:0000256" key="1">
    <source>
        <dbReference type="ARBA" id="ARBA00023015"/>
    </source>
</evidence>
<keyword evidence="1" id="KW-0805">Transcription regulation</keyword>
<dbReference type="InterPro" id="IPR009057">
    <property type="entry name" value="Homeodomain-like_sf"/>
</dbReference>
<dbReference type="Pfam" id="PF12833">
    <property type="entry name" value="HTH_18"/>
    <property type="match status" value="1"/>
</dbReference>
<dbReference type="GO" id="GO:0003700">
    <property type="term" value="F:DNA-binding transcription factor activity"/>
    <property type="evidence" value="ECO:0007669"/>
    <property type="project" value="InterPro"/>
</dbReference>
<evidence type="ECO:0000259" key="4">
    <source>
        <dbReference type="PROSITE" id="PS01124"/>
    </source>
</evidence>
<dbReference type="Proteomes" id="UP000541535">
    <property type="component" value="Unassembled WGS sequence"/>
</dbReference>
<sequence>MNSYHLLTQALEPRDASSPRLFSYAVMSAVNGFVPHEDYVRLAADAERAPPSDQALEEQVGLLLACDANPLSELVQCAANGEQFAERWNGINRKVSLGVATLVEGPGLSRQPQQGHDSPLRQRVMHAFVDQLKPGSHSPGLGRGERRLEAVARHVGAGSAMIELTEALYDMPGAELFDCAGALGCSARTLQRQLTHNAVTFGQVKQAVRICMSAALLRNGAASLTEVALAAGFYDSAHFSRAMKLSSGLSPSEYRLLSA</sequence>
<proteinExistence type="predicted"/>
<dbReference type="PROSITE" id="PS01124">
    <property type="entry name" value="HTH_ARAC_FAMILY_2"/>
    <property type="match status" value="1"/>
</dbReference>
<dbReference type="AlphaFoldDB" id="A0A7W5FSE3"/>
<comment type="caution">
    <text evidence="5">The sequence shown here is derived from an EMBL/GenBank/DDBJ whole genome shotgun (WGS) entry which is preliminary data.</text>
</comment>
<keyword evidence="3" id="KW-0804">Transcription</keyword>
<reference evidence="5 6" key="1">
    <citation type="submission" date="2020-08" db="EMBL/GenBank/DDBJ databases">
        <title>Genomic Encyclopedia of Type Strains, Phase III (KMG-III): the genomes of soil and plant-associated and newly described type strains.</title>
        <authorList>
            <person name="Whitman W."/>
        </authorList>
    </citation>
    <scope>NUCLEOTIDE SEQUENCE [LARGE SCALE GENOMIC DNA]</scope>
    <source>
        <strain evidence="5 6">CECT 8897</strain>
    </source>
</reference>
<evidence type="ECO:0000313" key="5">
    <source>
        <dbReference type="EMBL" id="MBB3117635.1"/>
    </source>
</evidence>
<dbReference type="SMART" id="SM00342">
    <property type="entry name" value="HTH_ARAC"/>
    <property type="match status" value="1"/>
</dbReference>
<evidence type="ECO:0000313" key="6">
    <source>
        <dbReference type="Proteomes" id="UP000541535"/>
    </source>
</evidence>
<dbReference type="RefSeq" id="WP_183439614.1">
    <property type="nucleotide sequence ID" value="NZ_JACHXD010000002.1"/>
</dbReference>